<sequence length="139" mass="14738">MTPAALAQLHSKAFRETRAWTETEFSALLGQKGVQLHGDTHCIVLTRVIADEAEILTLATDPAFRRKGLARDALADAEADCVNAGATRMFLEVAENNAAALALYSGAGYGQVGYRPGYYLPKDGAPIGACVLSKDIGAR</sequence>
<evidence type="ECO:0000313" key="5">
    <source>
        <dbReference type="Proteomes" id="UP001440612"/>
    </source>
</evidence>
<dbReference type="Pfam" id="PF00583">
    <property type="entry name" value="Acetyltransf_1"/>
    <property type="match status" value="1"/>
</dbReference>
<dbReference type="Gene3D" id="3.40.630.30">
    <property type="match status" value="1"/>
</dbReference>
<feature type="domain" description="N-acetyltransferase" evidence="3">
    <location>
        <begin position="1"/>
        <end position="137"/>
    </location>
</feature>
<dbReference type="CDD" id="cd04301">
    <property type="entry name" value="NAT_SF"/>
    <property type="match status" value="1"/>
</dbReference>
<evidence type="ECO:0000313" key="4">
    <source>
        <dbReference type="EMBL" id="WZC48876.1"/>
    </source>
</evidence>
<dbReference type="InterPro" id="IPR000182">
    <property type="entry name" value="GNAT_dom"/>
</dbReference>
<keyword evidence="2 4" id="KW-0012">Acyltransferase</keyword>
<dbReference type="PANTHER" id="PTHR43420">
    <property type="entry name" value="ACETYLTRANSFERASE"/>
    <property type="match status" value="1"/>
</dbReference>
<evidence type="ECO:0000256" key="2">
    <source>
        <dbReference type="ARBA" id="ARBA00023315"/>
    </source>
</evidence>
<proteinExistence type="predicted"/>
<organism evidence="4 5">
    <name type="scientific">Yoonia phaeophyticola</name>
    <dbReference type="NCBI Taxonomy" id="3137369"/>
    <lineage>
        <taxon>Bacteria</taxon>
        <taxon>Pseudomonadati</taxon>
        <taxon>Pseudomonadota</taxon>
        <taxon>Alphaproteobacteria</taxon>
        <taxon>Rhodobacterales</taxon>
        <taxon>Paracoccaceae</taxon>
        <taxon>Yoonia</taxon>
    </lineage>
</organism>
<gene>
    <name evidence="4" type="ORF">AABB29_18890</name>
</gene>
<evidence type="ECO:0000256" key="1">
    <source>
        <dbReference type="ARBA" id="ARBA00022679"/>
    </source>
</evidence>
<dbReference type="GO" id="GO:0016746">
    <property type="term" value="F:acyltransferase activity"/>
    <property type="evidence" value="ECO:0007669"/>
    <property type="project" value="UniProtKB-KW"/>
</dbReference>
<accession>A0ABZ2V4Q8</accession>
<dbReference type="SUPFAM" id="SSF55729">
    <property type="entry name" value="Acyl-CoA N-acyltransferases (Nat)"/>
    <property type="match status" value="1"/>
</dbReference>
<dbReference type="PROSITE" id="PS51186">
    <property type="entry name" value="GNAT"/>
    <property type="match status" value="1"/>
</dbReference>
<keyword evidence="5" id="KW-1185">Reference proteome</keyword>
<dbReference type="RefSeq" id="WP_341366989.1">
    <property type="nucleotide sequence ID" value="NZ_CP150951.2"/>
</dbReference>
<name>A0ABZ2V4Q8_9RHOB</name>
<reference evidence="5" key="1">
    <citation type="submission" date="2024-04" db="EMBL/GenBank/DDBJ databases">
        <title>Phylogenomic analyses of a clade within the roseobacter group suggest taxonomic reassignments of species of the genera Aestuariivita, Citreicella, Loktanella, Nautella, Pelagibaca, Ruegeria, Thalassobius, Thiobacimonas and Tropicibacter, and the proposal o.</title>
        <authorList>
            <person name="Jeon C.O."/>
        </authorList>
    </citation>
    <scope>NUCLEOTIDE SEQUENCE [LARGE SCALE GENOMIC DNA]</scope>
    <source>
        <strain evidence="5">BS5-3</strain>
    </source>
</reference>
<dbReference type="EMBL" id="CP150951">
    <property type="protein sequence ID" value="WZC48876.1"/>
    <property type="molecule type" value="Genomic_DNA"/>
</dbReference>
<dbReference type="EC" id="2.3.1.-" evidence="4"/>
<evidence type="ECO:0000259" key="3">
    <source>
        <dbReference type="PROSITE" id="PS51186"/>
    </source>
</evidence>
<protein>
    <submittedName>
        <fullName evidence="4">GNAT family N-acetyltransferase</fullName>
        <ecNumber evidence="4">2.3.1.-</ecNumber>
    </submittedName>
</protein>
<dbReference type="Proteomes" id="UP001440612">
    <property type="component" value="Chromosome"/>
</dbReference>
<keyword evidence="1 4" id="KW-0808">Transferase</keyword>
<dbReference type="InterPro" id="IPR050680">
    <property type="entry name" value="YpeA/RimI_acetyltransf"/>
</dbReference>
<dbReference type="InterPro" id="IPR016181">
    <property type="entry name" value="Acyl_CoA_acyltransferase"/>
</dbReference>